<organism evidence="4 5">
    <name type="scientific">Paramarasmius palmivorus</name>
    <dbReference type="NCBI Taxonomy" id="297713"/>
    <lineage>
        <taxon>Eukaryota</taxon>
        <taxon>Fungi</taxon>
        <taxon>Dikarya</taxon>
        <taxon>Basidiomycota</taxon>
        <taxon>Agaricomycotina</taxon>
        <taxon>Agaricomycetes</taxon>
        <taxon>Agaricomycetidae</taxon>
        <taxon>Agaricales</taxon>
        <taxon>Marasmiineae</taxon>
        <taxon>Marasmiaceae</taxon>
        <taxon>Paramarasmius</taxon>
    </lineage>
</organism>
<reference evidence="4 5" key="1">
    <citation type="submission" date="2024-01" db="EMBL/GenBank/DDBJ databases">
        <title>A draft genome for a cacao thread blight-causing isolate of Paramarasmius palmivorus.</title>
        <authorList>
            <person name="Baruah I.K."/>
            <person name="Bukari Y."/>
            <person name="Amoako-Attah I."/>
            <person name="Meinhardt L.W."/>
            <person name="Bailey B.A."/>
            <person name="Cohen S.P."/>
        </authorList>
    </citation>
    <scope>NUCLEOTIDE SEQUENCE [LARGE SCALE GENOMIC DNA]</scope>
    <source>
        <strain evidence="4 5">GH-12</strain>
    </source>
</reference>
<dbReference type="InterPro" id="IPR001841">
    <property type="entry name" value="Znf_RING"/>
</dbReference>
<accession>A0AAW0DE03</accession>
<keyword evidence="1" id="KW-0863">Zinc-finger</keyword>
<evidence type="ECO:0000256" key="2">
    <source>
        <dbReference type="SAM" id="MobiDB-lite"/>
    </source>
</evidence>
<feature type="compositionally biased region" description="Polar residues" evidence="2">
    <location>
        <begin position="153"/>
        <end position="169"/>
    </location>
</feature>
<name>A0AAW0DE03_9AGAR</name>
<feature type="compositionally biased region" description="Low complexity" evidence="2">
    <location>
        <begin position="273"/>
        <end position="287"/>
    </location>
</feature>
<evidence type="ECO:0000313" key="4">
    <source>
        <dbReference type="EMBL" id="KAK7049910.1"/>
    </source>
</evidence>
<evidence type="ECO:0000313" key="5">
    <source>
        <dbReference type="Proteomes" id="UP001383192"/>
    </source>
</evidence>
<keyword evidence="5" id="KW-1185">Reference proteome</keyword>
<dbReference type="EMBL" id="JAYKXP010000015">
    <property type="protein sequence ID" value="KAK7049910.1"/>
    <property type="molecule type" value="Genomic_DNA"/>
</dbReference>
<dbReference type="InterPro" id="IPR013083">
    <property type="entry name" value="Znf_RING/FYVE/PHD"/>
</dbReference>
<comment type="caution">
    <text evidence="4">The sequence shown here is derived from an EMBL/GenBank/DDBJ whole genome shotgun (WGS) entry which is preliminary data.</text>
</comment>
<evidence type="ECO:0000256" key="1">
    <source>
        <dbReference type="PROSITE-ProRule" id="PRU00175"/>
    </source>
</evidence>
<dbReference type="Proteomes" id="UP001383192">
    <property type="component" value="Unassembled WGS sequence"/>
</dbReference>
<dbReference type="Gene3D" id="3.30.40.10">
    <property type="entry name" value="Zinc/RING finger domain, C3HC4 (zinc finger)"/>
    <property type="match status" value="1"/>
</dbReference>
<sequence>MVASYGSSSDQEYTSSGLNLGAESSDSILEDVSNTKYVSDEWTRSGLAVHTNVPARPRTWRSNSFGEKLQRRPIIIEETEDMDCGICFMNSVSPFRTKCCGKFFCYEHIHDWLNGPASDGRCPECRAPCSLQVDTPTSATLARPAIVIIAPTRPTNAQEALPDTPTTPVNKRATPNPLHIEVPIDTPKESAPSSPTTSTSSGSSSPRSTSSATSSTALTSMPSDEESSIVKPRARAYSDSYKPPFFREEKIDHAANLLRLKLLVSGVAARTSSSLSTASDDGSSSSRIAVIESESESDGEEVEDEVKTPPTPAVEIPKVLEFEAAAKLKAIADTPYIYDDEIDSSLQAAGRVLGLVGAMVICGTLLS</sequence>
<dbReference type="GO" id="GO:0008270">
    <property type="term" value="F:zinc ion binding"/>
    <property type="evidence" value="ECO:0007669"/>
    <property type="project" value="UniProtKB-KW"/>
</dbReference>
<feature type="compositionally biased region" description="Low complexity" evidence="2">
    <location>
        <begin position="190"/>
        <end position="222"/>
    </location>
</feature>
<dbReference type="AlphaFoldDB" id="A0AAW0DE03"/>
<gene>
    <name evidence="4" type="ORF">VNI00_005340</name>
</gene>
<feature type="compositionally biased region" description="Acidic residues" evidence="2">
    <location>
        <begin position="293"/>
        <end position="304"/>
    </location>
</feature>
<feature type="region of interest" description="Disordered" evidence="2">
    <location>
        <begin position="153"/>
        <end position="231"/>
    </location>
</feature>
<dbReference type="SUPFAM" id="SSF57850">
    <property type="entry name" value="RING/U-box"/>
    <property type="match status" value="1"/>
</dbReference>
<keyword evidence="1" id="KW-0479">Metal-binding</keyword>
<keyword evidence="1" id="KW-0862">Zinc</keyword>
<feature type="domain" description="RING-type" evidence="3">
    <location>
        <begin position="84"/>
        <end position="126"/>
    </location>
</feature>
<evidence type="ECO:0000259" key="3">
    <source>
        <dbReference type="PROSITE" id="PS50089"/>
    </source>
</evidence>
<feature type="region of interest" description="Disordered" evidence="2">
    <location>
        <begin position="273"/>
        <end position="310"/>
    </location>
</feature>
<protein>
    <recommendedName>
        <fullName evidence="3">RING-type domain-containing protein</fullName>
    </recommendedName>
</protein>
<dbReference type="PROSITE" id="PS50089">
    <property type="entry name" value="ZF_RING_2"/>
    <property type="match status" value="1"/>
</dbReference>
<proteinExistence type="predicted"/>